<name>A0A495J7Y8_9SPHI</name>
<dbReference type="Proteomes" id="UP000268007">
    <property type="component" value="Unassembled WGS sequence"/>
</dbReference>
<dbReference type="RefSeq" id="WP_121201023.1">
    <property type="nucleotide sequence ID" value="NZ_RBKU01000001.1"/>
</dbReference>
<feature type="signal peptide" evidence="1">
    <location>
        <begin position="1"/>
        <end position="31"/>
    </location>
</feature>
<accession>A0A495J7Y8</accession>
<dbReference type="EMBL" id="RBKU01000001">
    <property type="protein sequence ID" value="RKR84997.1"/>
    <property type="molecule type" value="Genomic_DNA"/>
</dbReference>
<dbReference type="OrthoDB" id="9808260at2"/>
<organism evidence="2 3">
    <name type="scientific">Mucilaginibacter gracilis</name>
    <dbReference type="NCBI Taxonomy" id="423350"/>
    <lineage>
        <taxon>Bacteria</taxon>
        <taxon>Pseudomonadati</taxon>
        <taxon>Bacteroidota</taxon>
        <taxon>Sphingobacteriia</taxon>
        <taxon>Sphingobacteriales</taxon>
        <taxon>Sphingobacteriaceae</taxon>
        <taxon>Mucilaginibacter</taxon>
    </lineage>
</organism>
<reference evidence="2 3" key="1">
    <citation type="submission" date="2018-10" db="EMBL/GenBank/DDBJ databases">
        <title>Genomic Encyclopedia of Archaeal and Bacterial Type Strains, Phase II (KMG-II): from individual species to whole genera.</title>
        <authorList>
            <person name="Goeker M."/>
        </authorList>
    </citation>
    <scope>NUCLEOTIDE SEQUENCE [LARGE SCALE GENOMIC DNA]</scope>
    <source>
        <strain evidence="2 3">DSM 18602</strain>
    </source>
</reference>
<keyword evidence="1" id="KW-0732">Signal</keyword>
<evidence type="ECO:0008006" key="4">
    <source>
        <dbReference type="Google" id="ProtNLM"/>
    </source>
</evidence>
<gene>
    <name evidence="2" type="ORF">BDD43_5253</name>
</gene>
<comment type="caution">
    <text evidence="2">The sequence shown here is derived from an EMBL/GenBank/DDBJ whole genome shotgun (WGS) entry which is preliminary data.</text>
</comment>
<proteinExistence type="predicted"/>
<protein>
    <recommendedName>
        <fullName evidence="4">Protein involved in gliding motility RemB</fullName>
    </recommendedName>
</protein>
<evidence type="ECO:0000313" key="2">
    <source>
        <dbReference type="EMBL" id="RKR84997.1"/>
    </source>
</evidence>
<dbReference type="AlphaFoldDB" id="A0A495J7Y8"/>
<evidence type="ECO:0000256" key="1">
    <source>
        <dbReference type="SAM" id="SignalP"/>
    </source>
</evidence>
<feature type="chain" id="PRO_5019781433" description="Protein involved in gliding motility RemB" evidence="1">
    <location>
        <begin position="32"/>
        <end position="541"/>
    </location>
</feature>
<keyword evidence="3" id="KW-1185">Reference proteome</keyword>
<evidence type="ECO:0000313" key="3">
    <source>
        <dbReference type="Proteomes" id="UP000268007"/>
    </source>
</evidence>
<sequence>MKFISTIKKYKLLSASLLLMLLNAATVSAQAVYQPYSFDFYQKFSSQLYSKDTRIHSTIKPTLLDDSLIKHTYDSLMAIGINTQNKNWGYRKLFAEHQLDVKSNGYTLYGDILPDLQIGRDFSGQKTTWLTTLGYQVGGTIGSKFYFYGSGYNNRSALPGYLTDYANTTGVVSGQTRVTNRGSSVTNWSYYTFLLSYTPVKYVNFTVGQDKTFIGDGYRSMLLSDYASPYPFAKITFTLGAVRYMAMYAQFEDPNAPKIPGSSDNRLKWGYFHYVDWNVSNRVSLGFFDSIISADADDQGHKRGFDYTYLNPFIFLRPLEASNGSPDKATLGFTGKYKVVDKTIIYGQFALGEFQAKDFFSSDGSPRNKYGWQLGLRGADLFKVKSFNYLFEYNTAKPYTFTETRAIGNFSQYAEPLGHPFGANFREWLGILNYSIGRFDLQGQLNYAYYGLDMNGLNYGGNIFEPYTTAPYTTGNFTGQGLRTNFYYAQAKVSYLLNPKYNLRLELGGLYRNETNSMLNSKTSLITFGLRSSFRNIYTDF</sequence>